<dbReference type="AlphaFoldDB" id="A0A8K2A0W8"/>
<dbReference type="RefSeq" id="WP_161826048.1">
    <property type="nucleotide sequence ID" value="NZ_WVIC01000028.1"/>
</dbReference>
<dbReference type="InterPro" id="IPR036188">
    <property type="entry name" value="FAD/NAD-bd_sf"/>
</dbReference>
<evidence type="ECO:0000313" key="1">
    <source>
        <dbReference type="EMBL" id="NCJ07568.1"/>
    </source>
</evidence>
<organism evidence="1 2">
    <name type="scientific">Petrachloros mirabilis ULC683</name>
    <dbReference type="NCBI Taxonomy" id="2781853"/>
    <lineage>
        <taxon>Bacteria</taxon>
        <taxon>Bacillati</taxon>
        <taxon>Cyanobacteriota</taxon>
        <taxon>Cyanophyceae</taxon>
        <taxon>Synechococcales</taxon>
        <taxon>Petrachlorosaceae</taxon>
        <taxon>Petrachloros</taxon>
        <taxon>Petrachloros mirabilis</taxon>
    </lineage>
</organism>
<protein>
    <submittedName>
        <fullName evidence="1">Uncharacterized protein</fullName>
    </submittedName>
</protein>
<comment type="caution">
    <text evidence="1">The sequence shown here is derived from an EMBL/GenBank/DDBJ whole genome shotgun (WGS) entry which is preliminary data.</text>
</comment>
<name>A0A8K2A0W8_9CYAN</name>
<dbReference type="Gene3D" id="3.50.50.60">
    <property type="entry name" value="FAD/NAD(P)-binding domain"/>
    <property type="match status" value="1"/>
</dbReference>
<sequence>MQTPLWQAANHEANISGAEARVAHFCEQSPFSYRPSLFYTVLPPDFFSDDHSYDPLLLGQQVLAQYVQPVESPQEWQRQVMILRYLADRALPQQEALPWLTLQRPDLLEAFVQEPES</sequence>
<proteinExistence type="predicted"/>
<keyword evidence="2" id="KW-1185">Reference proteome</keyword>
<accession>A0A8K2A0W8</accession>
<dbReference type="EMBL" id="WVIC01000028">
    <property type="protein sequence ID" value="NCJ07568.1"/>
    <property type="molecule type" value="Genomic_DNA"/>
</dbReference>
<reference evidence="1" key="1">
    <citation type="submission" date="2019-12" db="EMBL/GenBank/DDBJ databases">
        <title>High-Quality draft genome sequences of three cyanobacteria isolated from the limestone walls of the Old Cathedral of Coimbra.</title>
        <authorList>
            <person name="Tiago I."/>
            <person name="Soares F."/>
            <person name="Portugal A."/>
        </authorList>
    </citation>
    <scope>NUCLEOTIDE SEQUENCE [LARGE SCALE GENOMIC DNA]</scope>
    <source>
        <strain evidence="1">C</strain>
    </source>
</reference>
<dbReference type="Proteomes" id="UP000607397">
    <property type="component" value="Unassembled WGS sequence"/>
</dbReference>
<gene>
    <name evidence="1" type="ORF">GS597_13820</name>
</gene>
<evidence type="ECO:0000313" key="2">
    <source>
        <dbReference type="Proteomes" id="UP000607397"/>
    </source>
</evidence>